<evidence type="ECO:0000313" key="5">
    <source>
        <dbReference type="EMBL" id="QDV35051.1"/>
    </source>
</evidence>
<proteinExistence type="inferred from homology"/>
<evidence type="ECO:0000256" key="3">
    <source>
        <dbReference type="ARBA" id="ARBA00023125"/>
    </source>
</evidence>
<keyword evidence="6" id="KW-1185">Reference proteome</keyword>
<dbReference type="Pfam" id="PF03965">
    <property type="entry name" value="Penicillinase_R"/>
    <property type="match status" value="1"/>
</dbReference>
<protein>
    <submittedName>
        <fullName evidence="5">Penicillinase repressor</fullName>
    </submittedName>
</protein>
<sequence>MAEPIPSLGELEVVVLRLVWREQPCSERRVTDLVREDRPVARTTVLKTIQRLEEKGLLVREAGEGRGPIRYRAAMEERRVLPALVRRFVDRMLGGSAAPLAAYLAESDGAGLSPEDLEALRQIARKIGEAPKPEDGP</sequence>
<dbReference type="KEGG" id="tpla:ElP_29530"/>
<evidence type="ECO:0000313" key="6">
    <source>
        <dbReference type="Proteomes" id="UP000317835"/>
    </source>
</evidence>
<dbReference type="Proteomes" id="UP000317835">
    <property type="component" value="Chromosome"/>
</dbReference>
<comment type="similarity">
    <text evidence="1">Belongs to the BlaI transcriptional regulatory family.</text>
</comment>
<evidence type="ECO:0000256" key="1">
    <source>
        <dbReference type="ARBA" id="ARBA00011046"/>
    </source>
</evidence>
<evidence type="ECO:0000256" key="2">
    <source>
        <dbReference type="ARBA" id="ARBA00023015"/>
    </source>
</evidence>
<dbReference type="RefSeq" id="WP_145270375.1">
    <property type="nucleotide sequence ID" value="NZ_CP036426.1"/>
</dbReference>
<evidence type="ECO:0000256" key="4">
    <source>
        <dbReference type="ARBA" id="ARBA00023163"/>
    </source>
</evidence>
<dbReference type="GO" id="GO:0003677">
    <property type="term" value="F:DNA binding"/>
    <property type="evidence" value="ECO:0007669"/>
    <property type="project" value="UniProtKB-KW"/>
</dbReference>
<dbReference type="InterPro" id="IPR036390">
    <property type="entry name" value="WH_DNA-bd_sf"/>
</dbReference>
<dbReference type="SUPFAM" id="SSF46785">
    <property type="entry name" value="Winged helix' DNA-binding domain"/>
    <property type="match status" value="1"/>
</dbReference>
<dbReference type="AlphaFoldDB" id="A0A518H2H8"/>
<organism evidence="5 6">
    <name type="scientific">Tautonia plasticadhaerens</name>
    <dbReference type="NCBI Taxonomy" id="2527974"/>
    <lineage>
        <taxon>Bacteria</taxon>
        <taxon>Pseudomonadati</taxon>
        <taxon>Planctomycetota</taxon>
        <taxon>Planctomycetia</taxon>
        <taxon>Isosphaerales</taxon>
        <taxon>Isosphaeraceae</taxon>
        <taxon>Tautonia</taxon>
    </lineage>
</organism>
<dbReference type="EMBL" id="CP036426">
    <property type="protein sequence ID" value="QDV35051.1"/>
    <property type="molecule type" value="Genomic_DNA"/>
</dbReference>
<accession>A0A518H2H8</accession>
<keyword evidence="4" id="KW-0804">Transcription</keyword>
<keyword evidence="2" id="KW-0805">Transcription regulation</keyword>
<dbReference type="GO" id="GO:0045892">
    <property type="term" value="P:negative regulation of DNA-templated transcription"/>
    <property type="evidence" value="ECO:0007669"/>
    <property type="project" value="InterPro"/>
</dbReference>
<keyword evidence="3" id="KW-0238">DNA-binding</keyword>
<dbReference type="Gene3D" id="1.10.10.10">
    <property type="entry name" value="Winged helix-like DNA-binding domain superfamily/Winged helix DNA-binding domain"/>
    <property type="match status" value="1"/>
</dbReference>
<dbReference type="InterPro" id="IPR005650">
    <property type="entry name" value="BlaI_family"/>
</dbReference>
<name>A0A518H2H8_9BACT</name>
<dbReference type="OrthoDB" id="9813987at2"/>
<reference evidence="5 6" key="1">
    <citation type="submission" date="2019-02" db="EMBL/GenBank/DDBJ databases">
        <title>Deep-cultivation of Planctomycetes and their phenomic and genomic characterization uncovers novel biology.</title>
        <authorList>
            <person name="Wiegand S."/>
            <person name="Jogler M."/>
            <person name="Boedeker C."/>
            <person name="Pinto D."/>
            <person name="Vollmers J."/>
            <person name="Rivas-Marin E."/>
            <person name="Kohn T."/>
            <person name="Peeters S.H."/>
            <person name="Heuer A."/>
            <person name="Rast P."/>
            <person name="Oberbeckmann S."/>
            <person name="Bunk B."/>
            <person name="Jeske O."/>
            <person name="Meyerdierks A."/>
            <person name="Storesund J.E."/>
            <person name="Kallscheuer N."/>
            <person name="Luecker S."/>
            <person name="Lage O.M."/>
            <person name="Pohl T."/>
            <person name="Merkel B.J."/>
            <person name="Hornburger P."/>
            <person name="Mueller R.-W."/>
            <person name="Bruemmer F."/>
            <person name="Labrenz M."/>
            <person name="Spormann A.M."/>
            <person name="Op den Camp H."/>
            <person name="Overmann J."/>
            <person name="Amann R."/>
            <person name="Jetten M.S.M."/>
            <person name="Mascher T."/>
            <person name="Medema M.H."/>
            <person name="Devos D.P."/>
            <person name="Kaster A.-K."/>
            <person name="Ovreas L."/>
            <person name="Rohde M."/>
            <person name="Galperin M.Y."/>
            <person name="Jogler C."/>
        </authorList>
    </citation>
    <scope>NUCLEOTIDE SEQUENCE [LARGE SCALE GENOMIC DNA]</scope>
    <source>
        <strain evidence="5 6">ElP</strain>
    </source>
</reference>
<gene>
    <name evidence="5" type="ORF">ElP_29530</name>
</gene>
<dbReference type="InterPro" id="IPR036388">
    <property type="entry name" value="WH-like_DNA-bd_sf"/>
</dbReference>